<feature type="compositionally biased region" description="Acidic residues" evidence="1">
    <location>
        <begin position="169"/>
        <end position="181"/>
    </location>
</feature>
<accession>A0A8S4N9C5</accession>
<evidence type="ECO:0000313" key="3">
    <source>
        <dbReference type="EMBL" id="CAH1778078.1"/>
    </source>
</evidence>
<dbReference type="Gene3D" id="2.30.29.30">
    <property type="entry name" value="Pleckstrin-homology domain (PH domain)/Phosphotyrosine-binding domain (PTB)"/>
    <property type="match status" value="1"/>
</dbReference>
<dbReference type="OrthoDB" id="6538124at2759"/>
<dbReference type="InterPro" id="IPR001849">
    <property type="entry name" value="PH_domain"/>
</dbReference>
<evidence type="ECO:0000313" key="4">
    <source>
        <dbReference type="Proteomes" id="UP000749559"/>
    </source>
</evidence>
<name>A0A8S4N9C5_OWEFU</name>
<feature type="domain" description="PH" evidence="2">
    <location>
        <begin position="47"/>
        <end position="148"/>
    </location>
</feature>
<evidence type="ECO:0000259" key="2">
    <source>
        <dbReference type="PROSITE" id="PS50003"/>
    </source>
</evidence>
<dbReference type="AlphaFoldDB" id="A0A8S4N9C5"/>
<dbReference type="Proteomes" id="UP000749559">
    <property type="component" value="Unassembled WGS sequence"/>
</dbReference>
<feature type="region of interest" description="Disordered" evidence="1">
    <location>
        <begin position="153"/>
        <end position="181"/>
    </location>
</feature>
<protein>
    <recommendedName>
        <fullName evidence="2">PH domain-containing protein</fullName>
    </recommendedName>
</protein>
<reference evidence="3" key="1">
    <citation type="submission" date="2022-03" db="EMBL/GenBank/DDBJ databases">
        <authorList>
            <person name="Martin C."/>
        </authorList>
    </citation>
    <scope>NUCLEOTIDE SEQUENCE</scope>
</reference>
<comment type="caution">
    <text evidence="3">The sequence shown here is derived from an EMBL/GenBank/DDBJ whole genome shotgun (WGS) entry which is preliminary data.</text>
</comment>
<gene>
    <name evidence="3" type="ORF">OFUS_LOCUS5047</name>
</gene>
<proteinExistence type="predicted"/>
<dbReference type="InterPro" id="IPR011993">
    <property type="entry name" value="PH-like_dom_sf"/>
</dbReference>
<dbReference type="PROSITE" id="PS50003">
    <property type="entry name" value="PH_DOMAIN"/>
    <property type="match status" value="1"/>
</dbReference>
<dbReference type="SUPFAM" id="SSF50729">
    <property type="entry name" value="PH domain-like"/>
    <property type="match status" value="1"/>
</dbReference>
<keyword evidence="4" id="KW-1185">Reference proteome</keyword>
<dbReference type="EMBL" id="CAIIXF020000002">
    <property type="protein sequence ID" value="CAH1778078.1"/>
    <property type="molecule type" value="Genomic_DNA"/>
</dbReference>
<organism evidence="3 4">
    <name type="scientific">Owenia fusiformis</name>
    <name type="common">Polychaete worm</name>
    <dbReference type="NCBI Taxonomy" id="6347"/>
    <lineage>
        <taxon>Eukaryota</taxon>
        <taxon>Metazoa</taxon>
        <taxon>Spiralia</taxon>
        <taxon>Lophotrochozoa</taxon>
        <taxon>Annelida</taxon>
        <taxon>Polychaeta</taxon>
        <taxon>Sedentaria</taxon>
        <taxon>Canalipalpata</taxon>
        <taxon>Sabellida</taxon>
        <taxon>Oweniida</taxon>
        <taxon>Oweniidae</taxon>
        <taxon>Owenia</taxon>
    </lineage>
</organism>
<sequence>MPAVEARTKLNDMSALDMENSCDLETTMHSLRADFHVPNCSLEHESIEKKSGRLYMHLKLNDRERKLRVYVKVYSSNFDHYAIVNQDKRFGGQTSYINLKNYNVERLDNKDNTFQLVSTRPDGATVVLSCTNSCDLDSWVQTLKSDDFMRTRAGSRSPVIPRSPVMPTLEEDTEEDNDIGT</sequence>
<evidence type="ECO:0000256" key="1">
    <source>
        <dbReference type="SAM" id="MobiDB-lite"/>
    </source>
</evidence>